<sequence length="871" mass="97984">MATLPDGYRTLYIHANADFEHIICAKAGRVAITHKKIRGKYQESFAEICTEPSIVLGCYHVENILVIKFPKRSRYFLWKNNAYNEQMLPVAPPDIEVTKRKSSVKLSIVDLVGENVTEAIKKCKPHEAIVDLAKCAGLIQGDIILCVAYRLFDGNLILPSRMVHLRCEDPSSEYHSKELESRKRWRQWVMNGIRAEVVVHSEVSSLVSAVELYAYTYSETWGFKRAVESIDVDTTVVDKVYRRSREKSAPDVVRGMPGLFLVDSINFNNIIRGRNTFYVGANTALTYNGHDHYGEYGISISKGLTPPSEADVIALLEEEFSKMCIHLEKYWPSRSLNHETIQALPSIDLSAFSNMVYATGFVSDYEYLYNGRVHAFGIKDRPELIACTLFQNGTDSGNYFFEDSDGYSTKAYYDKNKVHALLEGENMGLFVYGNNIEKLYAKTIPGYDFSGGFGQVRLEKHRTLPISFYPFLKYGSNFKADLVDEMQFGIDPGAPIENRRRDGVLKVSSVNNPLYFPLSGTYQFGGKIIAVCSSAEAVSQGQFGQYPLYVFTSEGVYAMGIGAGGVYVNSVPVSRDVCVSKSSVCPIHGGVAFATKEHVKVISGSEVRIISEKIEGFLPNIDEDPVLKKIYGKMQPNPMGLDSYVITIKGDGEEEEVEEKSMKTVSEFSEFLSFCRISFSPEDGLILVTNRKFAYSYAFSVSDGEWFKWGYSPKKFLNSYPECLFENNGFVFDVHNPNRSITPLLILTRPLKFDTVDFKRANQFAVRGSFIRALQALHFSGVEIVLPENKGIPIISFGRLDVIILGSQDGERYTAITGKRNIEHLRDAVMGLNRTQAYRYFCLAIVGGVRTDISINYLEADIEKTFNNRIR</sequence>
<name>A0A0A2FAH5_9PORP</name>
<dbReference type="EMBL" id="JRAI01000005">
    <property type="protein sequence ID" value="KGN87988.1"/>
    <property type="molecule type" value="Genomic_DNA"/>
</dbReference>
<evidence type="ECO:0000313" key="2">
    <source>
        <dbReference type="Proteomes" id="UP000030130"/>
    </source>
</evidence>
<comment type="caution">
    <text evidence="1">The sequence shown here is derived from an EMBL/GenBank/DDBJ whole genome shotgun (WGS) entry which is preliminary data.</text>
</comment>
<organism evidence="1 2">
    <name type="scientific">Porphyromonas gulae</name>
    <dbReference type="NCBI Taxonomy" id="111105"/>
    <lineage>
        <taxon>Bacteria</taxon>
        <taxon>Pseudomonadati</taxon>
        <taxon>Bacteroidota</taxon>
        <taxon>Bacteroidia</taxon>
        <taxon>Bacteroidales</taxon>
        <taxon>Porphyromonadaceae</taxon>
        <taxon>Porphyromonas</taxon>
    </lineage>
</organism>
<gene>
    <name evidence="1" type="ORF">HR08_00945</name>
</gene>
<dbReference type="Proteomes" id="UP000030130">
    <property type="component" value="Unassembled WGS sequence"/>
</dbReference>
<accession>A0A0A2FAH5</accession>
<evidence type="ECO:0000313" key="1">
    <source>
        <dbReference type="EMBL" id="KGN87988.1"/>
    </source>
</evidence>
<protein>
    <submittedName>
        <fullName evidence="1">Uncharacterized protein</fullName>
    </submittedName>
</protein>
<dbReference type="AlphaFoldDB" id="A0A0A2FAH5"/>
<reference evidence="1 2" key="1">
    <citation type="submission" date="2014-08" db="EMBL/GenBank/DDBJ databases">
        <title>Porphyromonas gulae strain:COT-052_OH1451 Genome sequencing.</title>
        <authorList>
            <person name="Wallis C."/>
            <person name="Deusch O."/>
            <person name="O'Flynn C."/>
            <person name="Davis I."/>
            <person name="Jospin G."/>
            <person name="Darling A.E."/>
            <person name="Coil D.A."/>
            <person name="Alexiev A."/>
            <person name="Horsfall A."/>
            <person name="Kirkwood N."/>
            <person name="Harris S."/>
            <person name="Eisen J.A."/>
        </authorList>
    </citation>
    <scope>NUCLEOTIDE SEQUENCE [LARGE SCALE GENOMIC DNA]</scope>
    <source>
        <strain evidence="2">COT-052 OH1451</strain>
    </source>
</reference>
<proteinExistence type="predicted"/>